<name>A0A6A0ATW2_9ACTN</name>
<dbReference type="RefSeq" id="WP_173263846.1">
    <property type="nucleotide sequence ID" value="NZ_BLLG01000005.1"/>
</dbReference>
<sequence length="57" mass="6582">MHGDTRAEQTIWGMHSVNGDSLINEERSALLTEIEETDWDPEENPEDGEGREQLREQ</sequence>
<gene>
    <name evidence="2" type="ORF">SCWH03_21170</name>
</gene>
<proteinExistence type="predicted"/>
<evidence type="ECO:0000313" key="2">
    <source>
        <dbReference type="EMBL" id="GFH35895.1"/>
    </source>
</evidence>
<feature type="compositionally biased region" description="Acidic residues" evidence="1">
    <location>
        <begin position="33"/>
        <end position="47"/>
    </location>
</feature>
<organism evidence="2 3">
    <name type="scientific">Streptomyces pacificus</name>
    <dbReference type="NCBI Taxonomy" id="2705029"/>
    <lineage>
        <taxon>Bacteria</taxon>
        <taxon>Bacillati</taxon>
        <taxon>Actinomycetota</taxon>
        <taxon>Actinomycetes</taxon>
        <taxon>Kitasatosporales</taxon>
        <taxon>Streptomycetaceae</taxon>
        <taxon>Streptomyces</taxon>
    </lineage>
</organism>
<evidence type="ECO:0000313" key="3">
    <source>
        <dbReference type="Proteomes" id="UP000484988"/>
    </source>
</evidence>
<evidence type="ECO:0000256" key="1">
    <source>
        <dbReference type="SAM" id="MobiDB-lite"/>
    </source>
</evidence>
<dbReference type="Proteomes" id="UP000484988">
    <property type="component" value="Unassembled WGS sequence"/>
</dbReference>
<dbReference type="EMBL" id="BLLG01000005">
    <property type="protein sequence ID" value="GFH35895.1"/>
    <property type="molecule type" value="Genomic_DNA"/>
</dbReference>
<accession>A0A6A0ATW2</accession>
<feature type="compositionally biased region" description="Basic and acidic residues" evidence="1">
    <location>
        <begin position="48"/>
        <end position="57"/>
    </location>
</feature>
<feature type="region of interest" description="Disordered" evidence="1">
    <location>
        <begin position="31"/>
        <end position="57"/>
    </location>
</feature>
<dbReference type="AlphaFoldDB" id="A0A6A0ATW2"/>
<protein>
    <submittedName>
        <fullName evidence="2">Uncharacterized protein</fullName>
    </submittedName>
</protein>
<reference evidence="2 3" key="1">
    <citation type="submission" date="2020-02" db="EMBL/GenBank/DDBJ databases">
        <title>Whole Genome Shotgun Sequence of Streptomyces sp. strain CWH03.</title>
        <authorList>
            <person name="Dohra H."/>
            <person name="Kodani S."/>
            <person name="Yamamura H."/>
        </authorList>
    </citation>
    <scope>NUCLEOTIDE SEQUENCE [LARGE SCALE GENOMIC DNA]</scope>
    <source>
        <strain evidence="2 3">CWH03</strain>
    </source>
</reference>
<keyword evidence="3" id="KW-1185">Reference proteome</keyword>
<comment type="caution">
    <text evidence="2">The sequence shown here is derived from an EMBL/GenBank/DDBJ whole genome shotgun (WGS) entry which is preliminary data.</text>
</comment>